<dbReference type="Gene3D" id="2.40.10.270">
    <property type="entry name" value="Bacteriophage SPP1 head-tail adaptor protein"/>
    <property type="match status" value="1"/>
</dbReference>
<organism evidence="1 2">
    <name type="scientific">Limosilactobacillus mucosae</name>
    <name type="common">Lactobacillus mucosae</name>
    <dbReference type="NCBI Taxonomy" id="97478"/>
    <lineage>
        <taxon>Bacteria</taxon>
        <taxon>Bacillati</taxon>
        <taxon>Bacillota</taxon>
        <taxon>Bacilli</taxon>
        <taxon>Lactobacillales</taxon>
        <taxon>Lactobacillaceae</taxon>
        <taxon>Limosilactobacillus</taxon>
    </lineage>
</organism>
<dbReference type="Proteomes" id="UP000030001">
    <property type="component" value="Unassembled WGS sequence"/>
</dbReference>
<name>A0A099YCL1_LIMMU</name>
<dbReference type="NCBIfam" id="TIGR01563">
    <property type="entry name" value="gp16_SPP1"/>
    <property type="match status" value="1"/>
</dbReference>
<reference evidence="1 2" key="1">
    <citation type="submission" date="2014-09" db="EMBL/GenBank/DDBJ databases">
        <title>Lactobacillus mucosae CRL573 Genome Sequencing.</title>
        <authorList>
            <person name="Bleckwedel J."/>
            <person name="Teran L.C."/>
            <person name="Bonacina J."/>
            <person name="Saavedra L."/>
            <person name="Mozzi F.B."/>
            <person name="Raya R.R."/>
        </authorList>
    </citation>
    <scope>NUCLEOTIDE SEQUENCE [LARGE SCALE GENOMIC DNA]</scope>
    <source>
        <strain evidence="1 2">CRL573</strain>
    </source>
</reference>
<gene>
    <name evidence="1" type="ORF">LX03_03190</name>
</gene>
<sequence>MTKAINPSRMRFRIEFGKEKATDQLNPNTGKPIKGFVPEFERWAGQWSLTQTQQITLAGAGITKAVVFFIRHDSNITDEYEIRKDGDIFTIQSIAYDDGLTADGFDLITCQKVVKHS</sequence>
<dbReference type="InterPro" id="IPR038666">
    <property type="entry name" value="SSP1_head-tail_sf"/>
</dbReference>
<proteinExistence type="predicted"/>
<dbReference type="AlphaFoldDB" id="A0A099YCL1"/>
<accession>A0A099YCL1</accession>
<evidence type="ECO:0000313" key="2">
    <source>
        <dbReference type="Proteomes" id="UP000030001"/>
    </source>
</evidence>
<dbReference type="EMBL" id="JROC01000027">
    <property type="protein sequence ID" value="KGL67142.1"/>
    <property type="molecule type" value="Genomic_DNA"/>
</dbReference>
<dbReference type="RefSeq" id="WP_034539616.1">
    <property type="nucleotide sequence ID" value="NZ_JAQEOZ010000009.1"/>
</dbReference>
<protein>
    <submittedName>
        <fullName evidence="1">Head-tail adaptor protein</fullName>
    </submittedName>
</protein>
<dbReference type="Pfam" id="PF05521">
    <property type="entry name" value="Phage_HCP"/>
    <property type="match status" value="1"/>
</dbReference>
<dbReference type="InterPro" id="IPR008767">
    <property type="entry name" value="Phage_SPP1_head-tail_adaptor"/>
</dbReference>
<evidence type="ECO:0000313" key="1">
    <source>
        <dbReference type="EMBL" id="KGL67142.1"/>
    </source>
</evidence>
<comment type="caution">
    <text evidence="1">The sequence shown here is derived from an EMBL/GenBank/DDBJ whole genome shotgun (WGS) entry which is preliminary data.</text>
</comment>